<dbReference type="PRINTS" id="PR00463">
    <property type="entry name" value="EP450I"/>
</dbReference>
<dbReference type="EMBL" id="BLAL01000040">
    <property type="protein sequence ID" value="GES78913.1"/>
    <property type="molecule type" value="Genomic_DNA"/>
</dbReference>
<dbReference type="OrthoDB" id="1470350at2759"/>
<dbReference type="SUPFAM" id="SSF53335">
    <property type="entry name" value="S-adenosyl-L-methionine-dependent methyltransferases"/>
    <property type="match status" value="1"/>
</dbReference>
<dbReference type="GO" id="GO:0005506">
    <property type="term" value="F:iron ion binding"/>
    <property type="evidence" value="ECO:0007669"/>
    <property type="project" value="InterPro"/>
</dbReference>
<dbReference type="InterPro" id="IPR001128">
    <property type="entry name" value="Cyt_P450"/>
</dbReference>
<evidence type="ECO:0000313" key="7">
    <source>
        <dbReference type="Proteomes" id="UP000615446"/>
    </source>
</evidence>
<organism evidence="6 7">
    <name type="scientific">Rhizophagus clarus</name>
    <dbReference type="NCBI Taxonomy" id="94130"/>
    <lineage>
        <taxon>Eukaryota</taxon>
        <taxon>Fungi</taxon>
        <taxon>Fungi incertae sedis</taxon>
        <taxon>Mucoromycota</taxon>
        <taxon>Glomeromycotina</taxon>
        <taxon>Glomeromycetes</taxon>
        <taxon>Glomerales</taxon>
        <taxon>Glomeraceae</taxon>
        <taxon>Rhizophagus</taxon>
    </lineage>
</organism>
<keyword evidence="4" id="KW-0472">Membrane</keyword>
<dbReference type="PROSITE" id="PS00086">
    <property type="entry name" value="CYTOCHROME_P450"/>
    <property type="match status" value="1"/>
</dbReference>
<dbReference type="GO" id="GO:0016705">
    <property type="term" value="F:oxidoreductase activity, acting on paired donors, with incorporation or reduction of molecular oxygen"/>
    <property type="evidence" value="ECO:0007669"/>
    <property type="project" value="InterPro"/>
</dbReference>
<keyword evidence="1 3" id="KW-0479">Metal-binding</keyword>
<dbReference type="GO" id="GO:0020037">
    <property type="term" value="F:heme binding"/>
    <property type="evidence" value="ECO:0007669"/>
    <property type="project" value="InterPro"/>
</dbReference>
<dbReference type="SUPFAM" id="SSF48264">
    <property type="entry name" value="Cytochrome P450"/>
    <property type="match status" value="1"/>
</dbReference>
<proteinExistence type="predicted"/>
<feature type="domain" description="Methyltransferase type 11" evidence="5">
    <location>
        <begin position="43"/>
        <end position="138"/>
    </location>
</feature>
<sequence length="786" mass="91597">MDTSEKADPWSPENYKIHAHFVPKLVKHDLITLLSPRSHERILDLGCGDGMLTRQIQEMCKECIGIDKSQHMIEEAKLNECKDVRVVDCEKLTEWVNNQGFVGYFDSVFSNAALHWMKNQEAVIEGIAKCLKPGGKLVAELGGSGNVQIVEKSLISALDKRGYNGKELSPWYFPSPEDYTQILNKYKFSVNYISHFSRPTELPTTIGGWVETFGFSFLAPLEDNEKEIVKGEVEEMSRDEVFNNETDKWILNYKMMFFKEFKQIILDLLIPIILILSLYVLKFYYDYFTRSISYPGPLPLPILGNLHQYFYYRNDLQVWLHHLSLKYGDVFELYFGSSRYLMISDSRIVERIMSSVKDNNYFVRITTRDGLDDLKKGHSGILFNVDFNSWSCIKKIFMRAVAAPNALRFGMNLINIGFQDLEKFWNSLIEEQGQFLCDEQEKSIEIDFIPWARRIFAETIMLITTNRHPHLLSTYYERITNKNPQKNLDEEFFDRLSIASDCVQYYLMVPPFIRNFPILNIYKNYLYENMTWTRNYTCNLVKERLEEIKSNDDKEKLSTDMLSMLLTANKSKDITRDTPNDNNEKSMTHEEIGDNIAEILIEGVDSPSNTLSFVLYYIGNDPDIEQRVLNEIDKIFGHRSDFNITYEDLSKLEYIEAVIKEVLRVRPVTATITRFAAHSDQIDEYVIPPSTHLSVNILSLHVHPNYWEEPMKFDPTRFLARSDNEKEVYDKNALVYFGGGLRMCPGKQFAMTLLKMMIVLLYSKYKFEVITKDPLAQNSINTQYCY</sequence>
<dbReference type="Proteomes" id="UP000615446">
    <property type="component" value="Unassembled WGS sequence"/>
</dbReference>
<dbReference type="Gene3D" id="3.40.50.150">
    <property type="entry name" value="Vaccinia Virus protein VP39"/>
    <property type="match status" value="1"/>
</dbReference>
<gene>
    <name evidence="6" type="ORF">RCL2_000622500</name>
</gene>
<evidence type="ECO:0000256" key="4">
    <source>
        <dbReference type="SAM" id="Phobius"/>
    </source>
</evidence>
<feature type="transmembrane region" description="Helical" evidence="4">
    <location>
        <begin position="264"/>
        <end position="285"/>
    </location>
</feature>
<keyword evidence="4" id="KW-1133">Transmembrane helix</keyword>
<dbReference type="InterPro" id="IPR029063">
    <property type="entry name" value="SAM-dependent_MTases_sf"/>
</dbReference>
<accession>A0A8H3L3W7</accession>
<dbReference type="InterPro" id="IPR002401">
    <property type="entry name" value="Cyt_P450_E_grp-I"/>
</dbReference>
<reference evidence="6" key="1">
    <citation type="submission" date="2019-10" db="EMBL/GenBank/DDBJ databases">
        <title>Conservation and host-specific expression of non-tandemly repeated heterogenous ribosome RNA gene in arbuscular mycorrhizal fungi.</title>
        <authorList>
            <person name="Maeda T."/>
            <person name="Kobayashi Y."/>
            <person name="Nakagawa T."/>
            <person name="Ezawa T."/>
            <person name="Yamaguchi K."/>
            <person name="Bino T."/>
            <person name="Nishimoto Y."/>
            <person name="Shigenobu S."/>
            <person name="Kawaguchi M."/>
        </authorList>
    </citation>
    <scope>NUCLEOTIDE SEQUENCE</scope>
    <source>
        <strain evidence="6">HR1</strain>
    </source>
</reference>
<comment type="cofactor">
    <cofactor evidence="3">
        <name>heme</name>
        <dbReference type="ChEBI" id="CHEBI:30413"/>
    </cofactor>
</comment>
<dbReference type="CDD" id="cd02440">
    <property type="entry name" value="AdoMet_MTases"/>
    <property type="match status" value="1"/>
</dbReference>
<keyword evidence="3" id="KW-0349">Heme</keyword>
<dbReference type="InterPro" id="IPR036396">
    <property type="entry name" value="Cyt_P450_sf"/>
</dbReference>
<dbReference type="AlphaFoldDB" id="A0A8H3L3W7"/>
<keyword evidence="4" id="KW-0812">Transmembrane</keyword>
<dbReference type="PANTHER" id="PTHR24301">
    <property type="entry name" value="THROMBOXANE-A SYNTHASE"/>
    <property type="match status" value="1"/>
</dbReference>
<protein>
    <submittedName>
        <fullName evidence="6">Cytochrome P450</fullName>
    </submittedName>
</protein>
<dbReference type="GO" id="GO:0008757">
    <property type="term" value="F:S-adenosylmethionine-dependent methyltransferase activity"/>
    <property type="evidence" value="ECO:0007669"/>
    <property type="project" value="InterPro"/>
</dbReference>
<dbReference type="InterPro" id="IPR017972">
    <property type="entry name" value="Cyt_P450_CS"/>
</dbReference>
<evidence type="ECO:0000259" key="5">
    <source>
        <dbReference type="Pfam" id="PF08241"/>
    </source>
</evidence>
<dbReference type="Gene3D" id="1.10.630.10">
    <property type="entry name" value="Cytochrome P450"/>
    <property type="match status" value="1"/>
</dbReference>
<dbReference type="PRINTS" id="PR00385">
    <property type="entry name" value="P450"/>
</dbReference>
<evidence type="ECO:0000256" key="2">
    <source>
        <dbReference type="ARBA" id="ARBA00023004"/>
    </source>
</evidence>
<evidence type="ECO:0000313" key="6">
    <source>
        <dbReference type="EMBL" id="GES78913.1"/>
    </source>
</evidence>
<evidence type="ECO:0000256" key="1">
    <source>
        <dbReference type="ARBA" id="ARBA00022723"/>
    </source>
</evidence>
<dbReference type="Pfam" id="PF00067">
    <property type="entry name" value="p450"/>
    <property type="match status" value="1"/>
</dbReference>
<dbReference type="PANTHER" id="PTHR24301:SF2">
    <property type="entry name" value="THROMBOXANE-A SYNTHASE"/>
    <property type="match status" value="1"/>
</dbReference>
<dbReference type="InterPro" id="IPR013216">
    <property type="entry name" value="Methyltransf_11"/>
</dbReference>
<keyword evidence="2 3" id="KW-0408">Iron</keyword>
<feature type="binding site" description="axial binding residue" evidence="3">
    <location>
        <position position="744"/>
    </location>
    <ligand>
        <name>heme</name>
        <dbReference type="ChEBI" id="CHEBI:30413"/>
    </ligand>
    <ligandPart>
        <name>Fe</name>
        <dbReference type="ChEBI" id="CHEBI:18248"/>
    </ligandPart>
</feature>
<dbReference type="GO" id="GO:0004497">
    <property type="term" value="F:monooxygenase activity"/>
    <property type="evidence" value="ECO:0007669"/>
    <property type="project" value="InterPro"/>
</dbReference>
<comment type="caution">
    <text evidence="6">The sequence shown here is derived from an EMBL/GenBank/DDBJ whole genome shotgun (WGS) entry which is preliminary data.</text>
</comment>
<name>A0A8H3L3W7_9GLOM</name>
<dbReference type="Pfam" id="PF08241">
    <property type="entry name" value="Methyltransf_11"/>
    <property type="match status" value="1"/>
</dbReference>
<evidence type="ECO:0000256" key="3">
    <source>
        <dbReference type="PIRSR" id="PIRSR602401-1"/>
    </source>
</evidence>